<dbReference type="CDD" id="cd06293">
    <property type="entry name" value="PBP1_LacI-like"/>
    <property type="match status" value="1"/>
</dbReference>
<dbReference type="STRING" id="58114.SAMN05216270_101471"/>
<keyword evidence="1" id="KW-0805">Transcription regulation</keyword>
<proteinExistence type="predicted"/>
<dbReference type="InterPro" id="IPR010982">
    <property type="entry name" value="Lambda_DNA-bd_dom_sf"/>
</dbReference>
<dbReference type="InterPro" id="IPR000843">
    <property type="entry name" value="HTH_LacI"/>
</dbReference>
<dbReference type="PRINTS" id="PR00036">
    <property type="entry name" value="HTHLACI"/>
</dbReference>
<keyword evidence="3" id="KW-0804">Transcription</keyword>
<dbReference type="Gene3D" id="1.10.260.40">
    <property type="entry name" value="lambda repressor-like DNA-binding domains"/>
    <property type="match status" value="1"/>
</dbReference>
<dbReference type="InterPro" id="IPR046335">
    <property type="entry name" value="LacI/GalR-like_sensor"/>
</dbReference>
<accession>A0A1G6RHK5</accession>
<dbReference type="PANTHER" id="PTHR30146">
    <property type="entry name" value="LACI-RELATED TRANSCRIPTIONAL REPRESSOR"/>
    <property type="match status" value="1"/>
</dbReference>
<dbReference type="Pfam" id="PF00356">
    <property type="entry name" value="LacI"/>
    <property type="match status" value="1"/>
</dbReference>
<dbReference type="Pfam" id="PF13377">
    <property type="entry name" value="Peripla_BP_3"/>
    <property type="match status" value="1"/>
</dbReference>
<dbReference type="PANTHER" id="PTHR30146:SF109">
    <property type="entry name" value="HTH-TYPE TRANSCRIPTIONAL REGULATOR GALS"/>
    <property type="match status" value="1"/>
</dbReference>
<keyword evidence="6" id="KW-1185">Reference proteome</keyword>
<reference evidence="6" key="1">
    <citation type="submission" date="2016-10" db="EMBL/GenBank/DDBJ databases">
        <authorList>
            <person name="Varghese N."/>
            <person name="Submissions S."/>
        </authorList>
    </citation>
    <scope>NUCLEOTIDE SEQUENCE [LARGE SCALE GENOMIC DNA]</scope>
    <source>
        <strain evidence="6">CGMCC 4.3516</strain>
    </source>
</reference>
<sequence>MTTTSMKDVARAAGVSVGTVSNVLNRPEAVAEETRSRVLAAISDLGYVRNDSARQLRAGRSRTVAVVVLDVANPFFTDVVRGAEPLIETAGAVVTVCDSGEDVRRERRHLEILEEQRVLGLLITPVDDSSASWIERLSGHDIPVVLVDRGAGRHPHCSVAVDDVHGGRLAARHLVDAGHERIAFIGGPASIPQIADRLAGCQEVCEEAGVALDVFDTPGLNFAAGREAVEQMLGRADRPTAVFCANDLVALGALQSLTMHGVKVPQECAIIGYDDIDFAAAAAVPLSSVRQPRSQLGRTAAQLLFDEIAEGADHTHRNVVFQPELIARASTAMDLEPPM</sequence>
<dbReference type="InterPro" id="IPR028082">
    <property type="entry name" value="Peripla_BP_I"/>
</dbReference>
<organism evidence="5 6">
    <name type="scientific">Glycomyces harbinensis</name>
    <dbReference type="NCBI Taxonomy" id="58114"/>
    <lineage>
        <taxon>Bacteria</taxon>
        <taxon>Bacillati</taxon>
        <taxon>Actinomycetota</taxon>
        <taxon>Actinomycetes</taxon>
        <taxon>Glycomycetales</taxon>
        <taxon>Glycomycetaceae</taxon>
        <taxon>Glycomyces</taxon>
    </lineage>
</organism>
<evidence type="ECO:0000256" key="2">
    <source>
        <dbReference type="ARBA" id="ARBA00023125"/>
    </source>
</evidence>
<dbReference type="CDD" id="cd01392">
    <property type="entry name" value="HTH_LacI"/>
    <property type="match status" value="1"/>
</dbReference>
<protein>
    <submittedName>
        <fullName evidence="5">LacI family transcriptional regulator</fullName>
    </submittedName>
</protein>
<evidence type="ECO:0000256" key="3">
    <source>
        <dbReference type="ARBA" id="ARBA00023163"/>
    </source>
</evidence>
<dbReference type="EMBL" id="FNAD01000001">
    <property type="protein sequence ID" value="SDD03497.1"/>
    <property type="molecule type" value="Genomic_DNA"/>
</dbReference>
<dbReference type="AlphaFoldDB" id="A0A1G6RHK5"/>
<dbReference type="SUPFAM" id="SSF47413">
    <property type="entry name" value="lambda repressor-like DNA-binding domains"/>
    <property type="match status" value="1"/>
</dbReference>
<name>A0A1G6RHK5_9ACTN</name>
<keyword evidence="2" id="KW-0238">DNA-binding</keyword>
<dbReference type="PROSITE" id="PS00356">
    <property type="entry name" value="HTH_LACI_1"/>
    <property type="match status" value="1"/>
</dbReference>
<dbReference type="GO" id="GO:0003700">
    <property type="term" value="F:DNA-binding transcription factor activity"/>
    <property type="evidence" value="ECO:0007669"/>
    <property type="project" value="TreeGrafter"/>
</dbReference>
<evidence type="ECO:0000313" key="5">
    <source>
        <dbReference type="EMBL" id="SDD03497.1"/>
    </source>
</evidence>
<dbReference type="SMART" id="SM00354">
    <property type="entry name" value="HTH_LACI"/>
    <property type="match status" value="1"/>
</dbReference>
<dbReference type="Proteomes" id="UP000198949">
    <property type="component" value="Unassembled WGS sequence"/>
</dbReference>
<evidence type="ECO:0000313" key="6">
    <source>
        <dbReference type="Proteomes" id="UP000198949"/>
    </source>
</evidence>
<gene>
    <name evidence="5" type="ORF">SAMN05216270_101471</name>
</gene>
<evidence type="ECO:0000259" key="4">
    <source>
        <dbReference type="PROSITE" id="PS50932"/>
    </source>
</evidence>
<dbReference type="RefSeq" id="WP_218125046.1">
    <property type="nucleotide sequence ID" value="NZ_FNAD01000001.1"/>
</dbReference>
<dbReference type="GO" id="GO:0000976">
    <property type="term" value="F:transcription cis-regulatory region binding"/>
    <property type="evidence" value="ECO:0007669"/>
    <property type="project" value="TreeGrafter"/>
</dbReference>
<feature type="domain" description="HTH lacI-type" evidence="4">
    <location>
        <begin position="4"/>
        <end position="58"/>
    </location>
</feature>
<dbReference type="PROSITE" id="PS50932">
    <property type="entry name" value="HTH_LACI_2"/>
    <property type="match status" value="1"/>
</dbReference>
<dbReference type="SUPFAM" id="SSF53822">
    <property type="entry name" value="Periplasmic binding protein-like I"/>
    <property type="match status" value="1"/>
</dbReference>
<dbReference type="Gene3D" id="3.40.50.2300">
    <property type="match status" value="2"/>
</dbReference>
<evidence type="ECO:0000256" key="1">
    <source>
        <dbReference type="ARBA" id="ARBA00023015"/>
    </source>
</evidence>